<name>A0ABQ0ZZ48_ASPLE</name>
<reference evidence="1 2" key="1">
    <citation type="submission" date="2020-01" db="EMBL/GenBank/DDBJ databases">
        <title>Draft genome sequence of Aspergillus lentulus IFM 60648.</title>
        <authorList>
            <person name="Takahashi H."/>
            <person name="Yaguchi T."/>
        </authorList>
    </citation>
    <scope>NUCLEOTIDE SEQUENCE [LARGE SCALE GENOMIC DNA]</scope>
    <source>
        <strain evidence="1 2">IFM 60648</strain>
    </source>
</reference>
<proteinExistence type="predicted"/>
<evidence type="ECO:0000313" key="1">
    <source>
        <dbReference type="EMBL" id="GFF69668.1"/>
    </source>
</evidence>
<keyword evidence="2" id="KW-1185">Reference proteome</keyword>
<gene>
    <name evidence="1" type="ORF">IFM60648_02978</name>
</gene>
<evidence type="ECO:0000313" key="2">
    <source>
        <dbReference type="Proteomes" id="UP000465220"/>
    </source>
</evidence>
<dbReference type="Proteomes" id="UP000465220">
    <property type="component" value="Unassembled WGS sequence"/>
</dbReference>
<comment type="caution">
    <text evidence="1">The sequence shown here is derived from an EMBL/GenBank/DDBJ whole genome shotgun (WGS) entry which is preliminary data.</text>
</comment>
<dbReference type="EMBL" id="BLKI01000012">
    <property type="protein sequence ID" value="GFF69668.1"/>
    <property type="molecule type" value="Genomic_DNA"/>
</dbReference>
<organism evidence="1 2">
    <name type="scientific">Aspergillus lentulus</name>
    <dbReference type="NCBI Taxonomy" id="293939"/>
    <lineage>
        <taxon>Eukaryota</taxon>
        <taxon>Fungi</taxon>
        <taxon>Dikarya</taxon>
        <taxon>Ascomycota</taxon>
        <taxon>Pezizomycotina</taxon>
        <taxon>Eurotiomycetes</taxon>
        <taxon>Eurotiomycetidae</taxon>
        <taxon>Eurotiales</taxon>
        <taxon>Aspergillaceae</taxon>
        <taxon>Aspergillus</taxon>
        <taxon>Aspergillus subgen. Fumigati</taxon>
    </lineage>
</organism>
<sequence>MQSTPSIPYTPSPSVPPVPTIDLLPLNNILYPPDAGLEFDRAIQNHGDLQDPMLALHLTQHPLLMVSTLPQWDNKKKLELIVKRVAQVLLYLNYVSLLKKGEPNVVTRILNNYHDDPNKAKTKASRQKNFHTYHVRLGRWWWRLAARLGLGILLVADDLVMNMFSNRFTDDQIDVLITFALRTRPGTIHLYRSLAPVAKSLLSGELPANLR</sequence>
<protein>
    <submittedName>
        <fullName evidence="1">Conserved serine-proline rich protein</fullName>
    </submittedName>
</protein>
<accession>A0ABQ0ZZ48</accession>